<evidence type="ECO:0000313" key="10">
    <source>
        <dbReference type="Proteomes" id="UP001164286"/>
    </source>
</evidence>
<accession>A0AA38LU19</accession>
<evidence type="ECO:0000256" key="4">
    <source>
        <dbReference type="ARBA" id="ARBA00022448"/>
    </source>
</evidence>
<dbReference type="Gene3D" id="1.25.10.10">
    <property type="entry name" value="Leucine-rich Repeat Variant"/>
    <property type="match status" value="1"/>
</dbReference>
<evidence type="ECO:0000256" key="1">
    <source>
        <dbReference type="ARBA" id="ARBA00004123"/>
    </source>
</evidence>
<evidence type="ECO:0000259" key="8">
    <source>
        <dbReference type="PROSITE" id="PS50166"/>
    </source>
</evidence>
<comment type="similarity">
    <text evidence="3">Belongs to the XPO2/CSE1 family.</text>
</comment>
<keyword evidence="4" id="KW-0813">Transport</keyword>
<evidence type="ECO:0000256" key="5">
    <source>
        <dbReference type="ARBA" id="ARBA00022490"/>
    </source>
</evidence>
<sequence>MANPLQTLSTTFSASISPDTNIRRQAEAQLKQGEASPGFLLLLLQLVNSGEADITVRQTAGVYFKNAVKRLWAGEEDVQIAAQDKAQIKSQLVPVMIALGTPATARLQSQISEALSTIATLDFPDDWEGLIDELVNSLTPDNFVVNNGVLATAHSIFRRWRSQFRTDKLYSEINLVLSKFCEPYYQLFMHVDRLLSSTEPLPANASLPLLAQSLQLLVQLFQDLSSQDLPPYFEDNLTVFMGTADGSQEGWLRKYLSWERAELKGDDDDEAPGPLQKIRASICEIAELYAQKYLDAFPQLGQFVQSVWSMLTTIGSGTREDILVSHALRFLAAVVKMGSHRDMFSSPETLKAFCEKIILPNMSLRQHEEEMFEDDPNEYIRRDLEPATDSETRRQAATDFTRALMENFESEVTGIIQGYITQYLQDYASNPADKWKSKDTAIYLLTSIASRGSTQQLGVTSTNVLVDVVQFFGQNVFADLQAAEGSVHPILTVDAIKFLYTFKNQLTKDQLLSVLPILVQHLGSSNYVVYSYAAITIERILFIKVNRQAQFTQTDIRPFAQDILMALFANIERGGTPEKIAENDYLMKCVMRVIIIARQTLTPVYEGILTRLVNILGEISKNPSNPKFNQFCFEAVSALIRFVCEGTPSALPTFEAALFGPAQVILAQDVAEFIPYIFQILSQLLELHPASEGLPEAYQALLTPLLSAALWEQRGNIPALTRIWRALLVRGGKLISEGGQVQGLLGIFQRLIGSKINDLYGFELVQGLYEFLPLEVMRPYSQTIFMLLLNRLQSKPSTQYTLSFVYFVCFVSALDHVGPDLVIGVLDAIQPGLFGNLHTGVVLANTQKMPIKWRRVAEIGLTRMLSASDLMLTEANQRLWAPTLIALMDLFNLPQDLTYNAATNGTSGDLTELDPEESGFQSSFSKLGASESVVHDPFMRIPEAKRFASAEIARASRERGSGLIKRLLDSARGAEGGAVESIEQYMLSVGDVVSA</sequence>
<dbReference type="EMBL" id="JAKWFO010000005">
    <property type="protein sequence ID" value="KAI9635188.1"/>
    <property type="molecule type" value="Genomic_DNA"/>
</dbReference>
<comment type="caution">
    <text evidence="9">The sequence shown here is derived from an EMBL/GenBank/DDBJ whole genome shotgun (WGS) entry which is preliminary data.</text>
</comment>
<dbReference type="Proteomes" id="UP001164286">
    <property type="component" value="Unassembled WGS sequence"/>
</dbReference>
<dbReference type="PANTHER" id="PTHR10997:SF8">
    <property type="entry name" value="EXPORTIN-2"/>
    <property type="match status" value="1"/>
</dbReference>
<dbReference type="GO" id="GO:0006606">
    <property type="term" value="P:protein import into nucleus"/>
    <property type="evidence" value="ECO:0007669"/>
    <property type="project" value="TreeGrafter"/>
</dbReference>
<dbReference type="GO" id="GO:0005049">
    <property type="term" value="F:nuclear export signal receptor activity"/>
    <property type="evidence" value="ECO:0007669"/>
    <property type="project" value="TreeGrafter"/>
</dbReference>
<comment type="subcellular location">
    <subcellularLocation>
        <location evidence="2">Cytoplasm</location>
    </subcellularLocation>
    <subcellularLocation>
        <location evidence="1">Nucleus</location>
    </subcellularLocation>
</comment>
<dbReference type="SUPFAM" id="SSF48371">
    <property type="entry name" value="ARM repeat"/>
    <property type="match status" value="1"/>
</dbReference>
<keyword evidence="5" id="KW-0963">Cytoplasm</keyword>
<organism evidence="9 10">
    <name type="scientific">Dioszegia hungarica</name>
    <dbReference type="NCBI Taxonomy" id="4972"/>
    <lineage>
        <taxon>Eukaryota</taxon>
        <taxon>Fungi</taxon>
        <taxon>Dikarya</taxon>
        <taxon>Basidiomycota</taxon>
        <taxon>Agaricomycotina</taxon>
        <taxon>Tremellomycetes</taxon>
        <taxon>Tremellales</taxon>
        <taxon>Bulleribasidiaceae</taxon>
        <taxon>Dioszegia</taxon>
    </lineage>
</organism>
<dbReference type="Pfam" id="PF03810">
    <property type="entry name" value="IBN_N"/>
    <property type="match status" value="1"/>
</dbReference>
<dbReference type="InterPro" id="IPR001494">
    <property type="entry name" value="Importin-beta_N"/>
</dbReference>
<dbReference type="RefSeq" id="XP_052944965.1">
    <property type="nucleotide sequence ID" value="XM_053092650.1"/>
</dbReference>
<keyword evidence="10" id="KW-1185">Reference proteome</keyword>
<dbReference type="GO" id="GO:0005635">
    <property type="term" value="C:nuclear envelope"/>
    <property type="evidence" value="ECO:0007669"/>
    <property type="project" value="TreeGrafter"/>
</dbReference>
<proteinExistence type="inferred from homology"/>
<dbReference type="GO" id="GO:0005829">
    <property type="term" value="C:cytosol"/>
    <property type="evidence" value="ECO:0007669"/>
    <property type="project" value="TreeGrafter"/>
</dbReference>
<feature type="domain" description="Importin N-terminal" evidence="8">
    <location>
        <begin position="26"/>
        <end position="98"/>
    </location>
</feature>
<name>A0AA38LU19_9TREE</name>
<dbReference type="InterPro" id="IPR016024">
    <property type="entry name" value="ARM-type_fold"/>
</dbReference>
<dbReference type="Pfam" id="PF03378">
    <property type="entry name" value="CAS_CSE1"/>
    <property type="match status" value="1"/>
</dbReference>
<protein>
    <submittedName>
        <fullName evidence="9">Cse1-domain-containing protein</fullName>
    </submittedName>
</protein>
<reference evidence="9" key="1">
    <citation type="journal article" date="2022" name="G3 (Bethesda)">
        <title>High quality genome of the basidiomycete yeast Dioszegia hungarica PDD-24b-2 isolated from cloud water.</title>
        <authorList>
            <person name="Jarrige D."/>
            <person name="Haridas S."/>
            <person name="Bleykasten-Grosshans C."/>
            <person name="Joly M."/>
            <person name="Nadalig T."/>
            <person name="Sancelme M."/>
            <person name="Vuilleumier S."/>
            <person name="Grigoriev I.V."/>
            <person name="Amato P."/>
            <person name="Bringel F."/>
        </authorList>
    </citation>
    <scope>NUCLEOTIDE SEQUENCE</scope>
    <source>
        <strain evidence="9">PDD-24b-2</strain>
    </source>
</reference>
<keyword evidence="7" id="KW-0539">Nucleus</keyword>
<dbReference type="Pfam" id="PF08506">
    <property type="entry name" value="Cse1"/>
    <property type="match status" value="1"/>
</dbReference>
<dbReference type="InterPro" id="IPR005043">
    <property type="entry name" value="XPO2_C"/>
</dbReference>
<dbReference type="PANTHER" id="PTHR10997">
    <property type="entry name" value="IMPORTIN-7, 8, 11"/>
    <property type="match status" value="1"/>
</dbReference>
<evidence type="ECO:0000256" key="6">
    <source>
        <dbReference type="ARBA" id="ARBA00022927"/>
    </source>
</evidence>
<evidence type="ECO:0000256" key="2">
    <source>
        <dbReference type="ARBA" id="ARBA00004496"/>
    </source>
</evidence>
<evidence type="ECO:0000313" key="9">
    <source>
        <dbReference type="EMBL" id="KAI9635188.1"/>
    </source>
</evidence>
<dbReference type="GO" id="GO:0031267">
    <property type="term" value="F:small GTPase binding"/>
    <property type="evidence" value="ECO:0007669"/>
    <property type="project" value="InterPro"/>
</dbReference>
<dbReference type="InterPro" id="IPR013713">
    <property type="entry name" value="XPO2_central"/>
</dbReference>
<gene>
    <name evidence="9" type="ORF">MKK02DRAFT_43868</name>
</gene>
<dbReference type="PROSITE" id="PS50166">
    <property type="entry name" value="IMPORTIN_B_NT"/>
    <property type="match status" value="1"/>
</dbReference>
<dbReference type="FunFam" id="1.25.10.10:FF:000057">
    <property type="entry name" value="Exportin-2 isoform 1"/>
    <property type="match status" value="1"/>
</dbReference>
<dbReference type="InterPro" id="IPR011989">
    <property type="entry name" value="ARM-like"/>
</dbReference>
<dbReference type="SMART" id="SM00913">
    <property type="entry name" value="IBN_N"/>
    <property type="match status" value="1"/>
</dbReference>
<evidence type="ECO:0000256" key="3">
    <source>
        <dbReference type="ARBA" id="ARBA00008669"/>
    </source>
</evidence>
<dbReference type="GeneID" id="77731855"/>
<dbReference type="GO" id="GO:0006611">
    <property type="term" value="P:protein export from nucleus"/>
    <property type="evidence" value="ECO:0007669"/>
    <property type="project" value="TreeGrafter"/>
</dbReference>
<keyword evidence="6" id="KW-0653">Protein transport</keyword>
<evidence type="ECO:0000256" key="7">
    <source>
        <dbReference type="ARBA" id="ARBA00023242"/>
    </source>
</evidence>
<dbReference type="AlphaFoldDB" id="A0AA38LU19"/>